<sequence>MDSLRRIAAEEEQLSGWPRRLLHIPSMTSLRWQPGNVYGDAKEPRYNILTYTWGRWRLEDDDEHASEVESVAIAGVPWHIPKISPAHFTADQFLSVIRSLSRPLGDHSMLPGVPEVDFIWLDIACIDQRDDQPESAAEVGRQADIFRRATRCFAWLSRTEESDLLQSLDSMREALVDLKVPKKFLRVERRDGEILDTIIGALKTVLQDPWFSSLWTLQEAFLRPDMYMLSRRGRTGLWEHDRHQMSLRESIRRLITDLEPRLYEPATDSGAAQKLRLILDLVTSAGLGTIFTLNIMAPYIASTNRTTSREEDRIYAIQQIFGFRLGSSAIGFSGRSFTLPELRVQFAIELLTVYPQQSQLFLHSKPVPVGTAWLPNSDSRIPTGIPPFTKASRVFTADYNKAKDNTQPLCVLGIADIDGVTWATFTGQISSWSDFQTMFTQEDQEQLHKQFLFTVCLDAGDESDMALHKPSTVYHCRGGELPGLLSSSLAGVQAVVLLLGHYDTRSESGWNLLQPAAVGLILKPYLESGNQRRYRRLGFCVWLQRLRFPPVIVDCDPEFLYSMERPASMAQWRVVSGLFG</sequence>
<protein>
    <recommendedName>
        <fullName evidence="1">Heterokaryon incompatibility domain-containing protein</fullName>
    </recommendedName>
</protein>
<dbReference type="Pfam" id="PF06985">
    <property type="entry name" value="HET"/>
    <property type="match status" value="1"/>
</dbReference>
<dbReference type="Proteomes" id="UP001232148">
    <property type="component" value="Unassembled WGS sequence"/>
</dbReference>
<dbReference type="InterPro" id="IPR010730">
    <property type="entry name" value="HET"/>
</dbReference>
<proteinExistence type="predicted"/>
<evidence type="ECO:0000259" key="1">
    <source>
        <dbReference type="Pfam" id="PF06985"/>
    </source>
</evidence>
<feature type="domain" description="Heterokaryon incompatibility" evidence="1">
    <location>
        <begin position="46"/>
        <end position="219"/>
    </location>
</feature>
<dbReference type="AlphaFoldDB" id="A0AAD9H2W3"/>
<comment type="caution">
    <text evidence="2">The sequence shown here is derived from an EMBL/GenBank/DDBJ whole genome shotgun (WGS) entry which is preliminary data.</text>
</comment>
<gene>
    <name evidence="2" type="ORF">LX32DRAFT_647084</name>
</gene>
<dbReference type="EMBL" id="MU843175">
    <property type="protein sequence ID" value="KAK2020766.1"/>
    <property type="molecule type" value="Genomic_DNA"/>
</dbReference>
<reference evidence="2" key="1">
    <citation type="submission" date="2021-06" db="EMBL/GenBank/DDBJ databases">
        <title>Comparative genomics, transcriptomics and evolutionary studies reveal genomic signatures of adaptation to plant cell wall in hemibiotrophic fungi.</title>
        <authorList>
            <consortium name="DOE Joint Genome Institute"/>
            <person name="Baroncelli R."/>
            <person name="Diaz J.F."/>
            <person name="Benocci T."/>
            <person name="Peng M."/>
            <person name="Battaglia E."/>
            <person name="Haridas S."/>
            <person name="Andreopoulos W."/>
            <person name="Labutti K."/>
            <person name="Pangilinan J."/>
            <person name="Floch G.L."/>
            <person name="Makela M.R."/>
            <person name="Henrissat B."/>
            <person name="Grigoriev I.V."/>
            <person name="Crouch J.A."/>
            <person name="De Vries R.P."/>
            <person name="Sukno S.A."/>
            <person name="Thon M.R."/>
        </authorList>
    </citation>
    <scope>NUCLEOTIDE SEQUENCE</scope>
    <source>
        <strain evidence="2">MAFF235873</strain>
    </source>
</reference>
<keyword evidence="3" id="KW-1185">Reference proteome</keyword>
<dbReference type="InterPro" id="IPR052895">
    <property type="entry name" value="HetReg/Transcr_Mod"/>
</dbReference>
<accession>A0AAD9H2W3</accession>
<dbReference type="PANTHER" id="PTHR24148:SF64">
    <property type="entry name" value="HETEROKARYON INCOMPATIBILITY DOMAIN-CONTAINING PROTEIN"/>
    <property type="match status" value="1"/>
</dbReference>
<evidence type="ECO:0000313" key="2">
    <source>
        <dbReference type="EMBL" id="KAK2020766.1"/>
    </source>
</evidence>
<evidence type="ECO:0000313" key="3">
    <source>
        <dbReference type="Proteomes" id="UP001232148"/>
    </source>
</evidence>
<dbReference type="PANTHER" id="PTHR24148">
    <property type="entry name" value="ANKYRIN REPEAT DOMAIN-CONTAINING PROTEIN 39 HOMOLOG-RELATED"/>
    <property type="match status" value="1"/>
</dbReference>
<name>A0AAD9H2W3_9PEZI</name>
<organism evidence="2 3">
    <name type="scientific">Colletotrichum zoysiae</name>
    <dbReference type="NCBI Taxonomy" id="1216348"/>
    <lineage>
        <taxon>Eukaryota</taxon>
        <taxon>Fungi</taxon>
        <taxon>Dikarya</taxon>
        <taxon>Ascomycota</taxon>
        <taxon>Pezizomycotina</taxon>
        <taxon>Sordariomycetes</taxon>
        <taxon>Hypocreomycetidae</taxon>
        <taxon>Glomerellales</taxon>
        <taxon>Glomerellaceae</taxon>
        <taxon>Colletotrichum</taxon>
        <taxon>Colletotrichum graminicola species complex</taxon>
    </lineage>
</organism>